<evidence type="ECO:0000256" key="8">
    <source>
        <dbReference type="ARBA" id="ARBA00023098"/>
    </source>
</evidence>
<feature type="domain" description="PLD phosphodiesterase" evidence="14">
    <location>
        <begin position="405"/>
        <end position="432"/>
    </location>
</feature>
<comment type="function">
    <text evidence="12">Catalyzes the reversible phosphatidyl group transfer from one phosphatidylglycerol molecule to another to form cardiolipin (CL) (diphosphatidylglycerol) and glycerol.</text>
</comment>
<sequence length="492" mass="57625">MINWVWTHWFITALIVNYIVALSAAFFLLRNNQNPRKTLSSLLFLIAFPFVGLLIYYFFGLEYRKSKIFKRKNLDSHKIISKWNDKLFLTDEELAKFEEDFLKDRLKLVKLLRHNEDSPLTLKNDLKVLYNGENTFKTILHDIDQAKHHIHIEYFIFNDDTTGNEFIDRLLAARERDVLVKLIYDSVGSDLSGNAIKKMRNAGIDVEAFMPVIFSNFTRKANYRDHRKIVIIDGHIGYLGGINVSDDYRNDLGENKHGYWRDTHLRIEGHAVKSIQAQWMLNWFFVHDHTEQEEDDMINKDYFPDVDEWENKPVQIAASGPDSDWANIMEAIFLAINTAEESIRITTPYFIPNQAILTALESAARSGIDVEIMVPRIGDSWAARYASRSYFEEIMNCGIKVFWYCRGMLHAKTMVVDGQFATIGTSNMDYRSFDINFEINALIYDEAVAQNLNEKFEKDKEDCVQLDPQEWEERSHFYKFKESFCRLWAPML</sequence>
<gene>
    <name evidence="15" type="ORF">BST97_05255</name>
</gene>
<keyword evidence="7 12" id="KW-1133">Transmembrane helix</keyword>
<keyword evidence="6" id="KW-0677">Repeat</keyword>
<dbReference type="GO" id="GO:0032049">
    <property type="term" value="P:cardiolipin biosynthetic process"/>
    <property type="evidence" value="ECO:0007669"/>
    <property type="project" value="UniProtKB-UniRule"/>
</dbReference>
<dbReference type="PANTHER" id="PTHR21248:SF22">
    <property type="entry name" value="PHOSPHOLIPASE D"/>
    <property type="match status" value="1"/>
</dbReference>
<accession>A0A1W6MIJ9</accession>
<keyword evidence="8 12" id="KW-0443">Lipid metabolism</keyword>
<dbReference type="PANTHER" id="PTHR21248">
    <property type="entry name" value="CARDIOLIPIN SYNTHASE"/>
    <property type="match status" value="1"/>
</dbReference>
<keyword evidence="10 12" id="KW-0594">Phospholipid biosynthesis</keyword>
<feature type="active site" evidence="12">
    <location>
        <position position="410"/>
    </location>
</feature>
<dbReference type="EC" id="2.7.8.-" evidence="12 13"/>
<feature type="transmembrane region" description="Helical" evidence="12">
    <location>
        <begin position="6"/>
        <end position="29"/>
    </location>
</feature>
<organism evidence="15 16">
    <name type="scientific">Nonlabens spongiae</name>
    <dbReference type="NCBI Taxonomy" id="331648"/>
    <lineage>
        <taxon>Bacteria</taxon>
        <taxon>Pseudomonadati</taxon>
        <taxon>Bacteroidota</taxon>
        <taxon>Flavobacteriia</taxon>
        <taxon>Flavobacteriales</taxon>
        <taxon>Flavobacteriaceae</taxon>
        <taxon>Nonlabens</taxon>
    </lineage>
</organism>
<keyword evidence="3 12" id="KW-0444">Lipid biosynthesis</keyword>
<dbReference type="GO" id="GO:0005886">
    <property type="term" value="C:plasma membrane"/>
    <property type="evidence" value="ECO:0007669"/>
    <property type="project" value="UniProtKB-SubCell"/>
</dbReference>
<keyword evidence="9 12" id="KW-0472">Membrane</keyword>
<dbReference type="Proteomes" id="UP000193431">
    <property type="component" value="Chromosome"/>
</dbReference>
<comment type="similarity">
    <text evidence="12">Belongs to the phospholipase D family. Cardiolipin synthase subfamily.</text>
</comment>
<feature type="active site" evidence="12">
    <location>
        <position position="228"/>
    </location>
</feature>
<comment type="subcellular location">
    <subcellularLocation>
        <location evidence="1 12">Cell membrane</location>
        <topology evidence="1 12">Multi-pass membrane protein</topology>
    </subcellularLocation>
</comment>
<evidence type="ECO:0000259" key="14">
    <source>
        <dbReference type="PROSITE" id="PS50035"/>
    </source>
</evidence>
<feature type="active site" evidence="12">
    <location>
        <position position="233"/>
    </location>
</feature>
<dbReference type="InterPro" id="IPR025202">
    <property type="entry name" value="PLD-like_dom"/>
</dbReference>
<dbReference type="InterPro" id="IPR027379">
    <property type="entry name" value="CLS_N"/>
</dbReference>
<dbReference type="NCBIfam" id="TIGR04265">
    <property type="entry name" value="bac_cardiolipin"/>
    <property type="match status" value="1"/>
</dbReference>
<evidence type="ECO:0000256" key="5">
    <source>
        <dbReference type="ARBA" id="ARBA00022692"/>
    </source>
</evidence>
<protein>
    <recommendedName>
        <fullName evidence="12 13">Cardiolipin synthase</fullName>
        <shortName evidence="12">CL synthase</shortName>
        <ecNumber evidence="12 13">2.7.8.-</ecNumber>
    </recommendedName>
</protein>
<evidence type="ECO:0000256" key="12">
    <source>
        <dbReference type="HAMAP-Rule" id="MF_01916"/>
    </source>
</evidence>
<dbReference type="AlphaFoldDB" id="A0A1W6MIJ9"/>
<keyword evidence="11 12" id="KW-1208">Phospholipid metabolism</keyword>
<evidence type="ECO:0000256" key="3">
    <source>
        <dbReference type="ARBA" id="ARBA00022516"/>
    </source>
</evidence>
<dbReference type="InterPro" id="IPR030874">
    <property type="entry name" value="Cardiolipin_synth_Firmi"/>
</dbReference>
<feature type="transmembrane region" description="Helical" evidence="12">
    <location>
        <begin position="41"/>
        <end position="59"/>
    </location>
</feature>
<dbReference type="Gene3D" id="3.30.870.10">
    <property type="entry name" value="Endonuclease Chain A"/>
    <property type="match status" value="2"/>
</dbReference>
<dbReference type="Pfam" id="PF13091">
    <property type="entry name" value="PLDc_2"/>
    <property type="match status" value="2"/>
</dbReference>
<dbReference type="STRING" id="331648.BST97_05255"/>
<evidence type="ECO:0000256" key="13">
    <source>
        <dbReference type="NCBIfam" id="TIGR04265"/>
    </source>
</evidence>
<dbReference type="SMART" id="SM00155">
    <property type="entry name" value="PLDc"/>
    <property type="match status" value="2"/>
</dbReference>
<evidence type="ECO:0000256" key="1">
    <source>
        <dbReference type="ARBA" id="ARBA00004651"/>
    </source>
</evidence>
<evidence type="ECO:0000256" key="4">
    <source>
        <dbReference type="ARBA" id="ARBA00022679"/>
    </source>
</evidence>
<feature type="active site" evidence="12">
    <location>
        <position position="417"/>
    </location>
</feature>
<feature type="active site" evidence="12">
    <location>
        <position position="412"/>
    </location>
</feature>
<dbReference type="SUPFAM" id="SSF56024">
    <property type="entry name" value="Phospholipase D/nuclease"/>
    <property type="match status" value="2"/>
</dbReference>
<dbReference type="InterPro" id="IPR001736">
    <property type="entry name" value="PLipase_D/transphosphatidylase"/>
</dbReference>
<evidence type="ECO:0000313" key="16">
    <source>
        <dbReference type="Proteomes" id="UP000193431"/>
    </source>
</evidence>
<evidence type="ECO:0000256" key="11">
    <source>
        <dbReference type="ARBA" id="ARBA00023264"/>
    </source>
</evidence>
<dbReference type="InterPro" id="IPR022924">
    <property type="entry name" value="Cardiolipin_synthase"/>
</dbReference>
<dbReference type="CDD" id="cd09112">
    <property type="entry name" value="PLDc_CLS_2"/>
    <property type="match status" value="1"/>
</dbReference>
<feature type="domain" description="PLD phosphodiesterase" evidence="14">
    <location>
        <begin position="221"/>
        <end position="248"/>
    </location>
</feature>
<reference evidence="15 16" key="1">
    <citation type="submission" date="2016-11" db="EMBL/GenBank/DDBJ databases">
        <title>Trade-off between light-utilization and light-protection in marine flavobacteria.</title>
        <authorList>
            <person name="Kumagai Y."/>
        </authorList>
    </citation>
    <scope>NUCLEOTIDE SEQUENCE [LARGE SCALE GENOMIC DNA]</scope>
    <source>
        <strain evidence="15 16">JCM 13191</strain>
    </source>
</reference>
<dbReference type="PROSITE" id="PS50035">
    <property type="entry name" value="PLD"/>
    <property type="match status" value="2"/>
</dbReference>
<dbReference type="HAMAP" id="MF_01916">
    <property type="entry name" value="Cardiolipin_synth_Cls"/>
    <property type="match status" value="1"/>
</dbReference>
<keyword evidence="5 12" id="KW-0812">Transmembrane</keyword>
<proteinExistence type="inferred from homology"/>
<dbReference type="EMBL" id="CP019344">
    <property type="protein sequence ID" value="ARN77438.1"/>
    <property type="molecule type" value="Genomic_DNA"/>
</dbReference>
<keyword evidence="16" id="KW-1185">Reference proteome</keyword>
<comment type="catalytic activity">
    <reaction evidence="12">
        <text>2 a 1,2-diacyl-sn-glycero-3-phospho-(1'-sn-glycerol) = a cardiolipin + glycerol</text>
        <dbReference type="Rhea" id="RHEA:31451"/>
        <dbReference type="ChEBI" id="CHEBI:17754"/>
        <dbReference type="ChEBI" id="CHEBI:62237"/>
        <dbReference type="ChEBI" id="CHEBI:64716"/>
    </reaction>
</comment>
<evidence type="ECO:0000256" key="7">
    <source>
        <dbReference type="ARBA" id="ARBA00022989"/>
    </source>
</evidence>
<keyword evidence="4 12" id="KW-0808">Transferase</keyword>
<dbReference type="OrthoDB" id="9762009at2"/>
<evidence type="ECO:0000256" key="6">
    <source>
        <dbReference type="ARBA" id="ARBA00022737"/>
    </source>
</evidence>
<evidence type="ECO:0000256" key="2">
    <source>
        <dbReference type="ARBA" id="ARBA00022475"/>
    </source>
</evidence>
<dbReference type="GO" id="GO:0008808">
    <property type="term" value="F:cardiolipin synthase activity"/>
    <property type="evidence" value="ECO:0007669"/>
    <property type="project" value="UniProtKB-UniRule"/>
</dbReference>
<dbReference type="CDD" id="cd09110">
    <property type="entry name" value="PLDc_CLS_1"/>
    <property type="match status" value="1"/>
</dbReference>
<dbReference type="Pfam" id="PF13396">
    <property type="entry name" value="PLDc_N"/>
    <property type="match status" value="1"/>
</dbReference>
<evidence type="ECO:0000256" key="9">
    <source>
        <dbReference type="ARBA" id="ARBA00023136"/>
    </source>
</evidence>
<name>A0A1W6MIJ9_9FLAO</name>
<evidence type="ECO:0000313" key="15">
    <source>
        <dbReference type="EMBL" id="ARN77438.1"/>
    </source>
</evidence>
<evidence type="ECO:0000256" key="10">
    <source>
        <dbReference type="ARBA" id="ARBA00023209"/>
    </source>
</evidence>
<keyword evidence="2 12" id="KW-1003">Cell membrane</keyword>
<feature type="active site" evidence="12">
    <location>
        <position position="226"/>
    </location>
</feature>
<dbReference type="RefSeq" id="WP_085766242.1">
    <property type="nucleotide sequence ID" value="NZ_CP019344.1"/>
</dbReference>